<keyword evidence="4 8" id="KW-0812">Transmembrane</keyword>
<dbReference type="InterPro" id="IPR038468">
    <property type="entry name" value="MmpS_C"/>
</dbReference>
<proteinExistence type="inferred from homology"/>
<dbReference type="Pfam" id="PF05423">
    <property type="entry name" value="Mycobact_memb"/>
    <property type="match status" value="1"/>
</dbReference>
<dbReference type="OrthoDB" id="3694999at2"/>
<dbReference type="Gene3D" id="2.60.40.2880">
    <property type="entry name" value="MmpS1-5, C-terminal soluble domain"/>
    <property type="match status" value="1"/>
</dbReference>
<name>A0A1X2LXW6_9MYCO</name>
<keyword evidence="3" id="KW-1003">Cell membrane</keyword>
<keyword evidence="6 8" id="KW-0472">Membrane</keyword>
<dbReference type="AlphaFoldDB" id="A0A1X2LXW6"/>
<evidence type="ECO:0000256" key="2">
    <source>
        <dbReference type="ARBA" id="ARBA00007531"/>
    </source>
</evidence>
<feature type="compositionally biased region" description="Polar residues" evidence="7">
    <location>
        <begin position="130"/>
        <end position="143"/>
    </location>
</feature>
<dbReference type="RefSeq" id="WP_085324385.1">
    <property type="nucleotide sequence ID" value="NZ_NCXP01000005.1"/>
</dbReference>
<keyword evidence="10" id="KW-1185">Reference proteome</keyword>
<gene>
    <name evidence="9" type="ORF">B8W66_07215</name>
</gene>
<dbReference type="InterPro" id="IPR008693">
    <property type="entry name" value="MmpS"/>
</dbReference>
<evidence type="ECO:0000256" key="5">
    <source>
        <dbReference type="ARBA" id="ARBA00022989"/>
    </source>
</evidence>
<protein>
    <submittedName>
        <fullName evidence="9">Uncharacterized protein</fullName>
    </submittedName>
</protein>
<evidence type="ECO:0000313" key="9">
    <source>
        <dbReference type="EMBL" id="OSC41934.1"/>
    </source>
</evidence>
<accession>A0A1X2LXW6</accession>
<evidence type="ECO:0000256" key="1">
    <source>
        <dbReference type="ARBA" id="ARBA00004236"/>
    </source>
</evidence>
<keyword evidence="5 8" id="KW-1133">Transmembrane helix</keyword>
<sequence length="149" mass="15496">MTSPVNAEPTPRKQLRGPSILVAICIGFAATCGVITGGMAHATNDPPQVRYEVSGSSGIAEYLSYQTRGGQRQEANVTLPWSTQFTGYEGEVLVLSAQGDGTIACRILVDGDVVKDATAAGQPGRTVCSYTKTGLTRTPTSPTGAPPPR</sequence>
<dbReference type="EMBL" id="NCXP01000005">
    <property type="protein sequence ID" value="OSC41934.1"/>
    <property type="molecule type" value="Genomic_DNA"/>
</dbReference>
<comment type="caution">
    <text evidence="9">The sequence shown here is derived from an EMBL/GenBank/DDBJ whole genome shotgun (WGS) entry which is preliminary data.</text>
</comment>
<dbReference type="STRING" id="1430326.B8W66_07215"/>
<evidence type="ECO:0000256" key="6">
    <source>
        <dbReference type="ARBA" id="ARBA00023136"/>
    </source>
</evidence>
<evidence type="ECO:0000256" key="3">
    <source>
        <dbReference type="ARBA" id="ARBA00022475"/>
    </source>
</evidence>
<comment type="similarity">
    <text evidence="2">Belongs to the MmpS family.</text>
</comment>
<comment type="subcellular location">
    <subcellularLocation>
        <location evidence="1">Cell membrane</location>
    </subcellularLocation>
</comment>
<feature type="region of interest" description="Disordered" evidence="7">
    <location>
        <begin position="130"/>
        <end position="149"/>
    </location>
</feature>
<evidence type="ECO:0000256" key="8">
    <source>
        <dbReference type="SAM" id="Phobius"/>
    </source>
</evidence>
<evidence type="ECO:0000256" key="4">
    <source>
        <dbReference type="ARBA" id="ARBA00022692"/>
    </source>
</evidence>
<feature type="transmembrane region" description="Helical" evidence="8">
    <location>
        <begin position="20"/>
        <end position="40"/>
    </location>
</feature>
<organism evidence="9 10">
    <name type="scientific">Mycobacterium decipiens</name>
    <dbReference type="NCBI Taxonomy" id="1430326"/>
    <lineage>
        <taxon>Bacteria</taxon>
        <taxon>Bacillati</taxon>
        <taxon>Actinomycetota</taxon>
        <taxon>Actinomycetes</taxon>
        <taxon>Mycobacteriales</taxon>
        <taxon>Mycobacteriaceae</taxon>
        <taxon>Mycobacterium</taxon>
    </lineage>
</organism>
<dbReference type="Proteomes" id="UP000193247">
    <property type="component" value="Unassembled WGS sequence"/>
</dbReference>
<reference evidence="9 10" key="1">
    <citation type="submission" date="2017-04" db="EMBL/GenBank/DDBJ databases">
        <title>The new phylogeny of genus Mycobacterium.</title>
        <authorList>
            <person name="Tortoli E."/>
            <person name="Trovato A."/>
            <person name="Cirillo D.M."/>
        </authorList>
    </citation>
    <scope>NUCLEOTIDE SEQUENCE [LARGE SCALE GENOMIC DNA]</scope>
    <source>
        <strain evidence="9 10">TBL 1200985</strain>
    </source>
</reference>
<evidence type="ECO:0000313" key="10">
    <source>
        <dbReference type="Proteomes" id="UP000193247"/>
    </source>
</evidence>
<dbReference type="GO" id="GO:0005886">
    <property type="term" value="C:plasma membrane"/>
    <property type="evidence" value="ECO:0007669"/>
    <property type="project" value="UniProtKB-SubCell"/>
</dbReference>
<evidence type="ECO:0000256" key="7">
    <source>
        <dbReference type="SAM" id="MobiDB-lite"/>
    </source>
</evidence>